<accession>A0ABV2T5B0</accession>
<keyword evidence="1" id="KW-0732">Signal</keyword>
<dbReference type="InterPro" id="IPR013740">
    <property type="entry name" value="Redoxin"/>
</dbReference>
<proteinExistence type="predicted"/>
<dbReference type="Gene3D" id="3.40.30.10">
    <property type="entry name" value="Glutaredoxin"/>
    <property type="match status" value="1"/>
</dbReference>
<reference evidence="3 4" key="1">
    <citation type="submission" date="2024-06" db="EMBL/GenBank/DDBJ databases">
        <title>Chitinophaga defluvii sp. nov., isolated from municipal sewage.</title>
        <authorList>
            <person name="Zhang L."/>
        </authorList>
    </citation>
    <scope>NUCLEOTIDE SEQUENCE [LARGE SCALE GENOMIC DNA]</scope>
    <source>
        <strain evidence="3 4">H8</strain>
    </source>
</reference>
<feature type="chain" id="PRO_5046593262" evidence="1">
    <location>
        <begin position="24"/>
        <end position="202"/>
    </location>
</feature>
<dbReference type="Proteomes" id="UP001549749">
    <property type="component" value="Unassembled WGS sequence"/>
</dbReference>
<dbReference type="InterPro" id="IPR036249">
    <property type="entry name" value="Thioredoxin-like_sf"/>
</dbReference>
<name>A0ABV2T5B0_9BACT</name>
<keyword evidence="4" id="KW-1185">Reference proteome</keyword>
<evidence type="ECO:0000256" key="1">
    <source>
        <dbReference type="SAM" id="SignalP"/>
    </source>
</evidence>
<dbReference type="SUPFAM" id="SSF52833">
    <property type="entry name" value="Thioredoxin-like"/>
    <property type="match status" value="1"/>
</dbReference>
<dbReference type="RefSeq" id="WP_354660820.1">
    <property type="nucleotide sequence ID" value="NZ_JBEXAC010000001.1"/>
</dbReference>
<feature type="signal peptide" evidence="1">
    <location>
        <begin position="1"/>
        <end position="23"/>
    </location>
</feature>
<evidence type="ECO:0000313" key="3">
    <source>
        <dbReference type="EMBL" id="MET6998184.1"/>
    </source>
</evidence>
<sequence length="202" mass="22061">MIKTTCYLAIGTLFLTSWLPVSASLEIGASIPKADEKLRDISGKDVSLNSAKRGNGLLVIFSGNSCPYVIRNQQRTSNICNYAHKNNIGVILVNANEAIRNEGESLQAMKAYAAQQHYNWFYVLDKNAVIADAFDANHTPECFLFDKNGRLVYKGGIDDNPGNESAVKAQYLQNAVNNLLSGNGIAVNTTNSLGCSIKRQRN</sequence>
<dbReference type="Pfam" id="PF08534">
    <property type="entry name" value="Redoxin"/>
    <property type="match status" value="1"/>
</dbReference>
<organism evidence="3 4">
    <name type="scientific">Chitinophaga defluvii</name>
    <dbReference type="NCBI Taxonomy" id="3163343"/>
    <lineage>
        <taxon>Bacteria</taxon>
        <taxon>Pseudomonadati</taxon>
        <taxon>Bacteroidota</taxon>
        <taxon>Chitinophagia</taxon>
        <taxon>Chitinophagales</taxon>
        <taxon>Chitinophagaceae</taxon>
        <taxon>Chitinophaga</taxon>
    </lineage>
</organism>
<comment type="caution">
    <text evidence="3">The sequence shown here is derived from an EMBL/GenBank/DDBJ whole genome shotgun (WGS) entry which is preliminary data.</text>
</comment>
<dbReference type="PANTHER" id="PTHR43640">
    <property type="entry name" value="OS07G0260300 PROTEIN"/>
    <property type="match status" value="1"/>
</dbReference>
<dbReference type="EMBL" id="JBEXAC010000001">
    <property type="protein sequence ID" value="MET6998184.1"/>
    <property type="molecule type" value="Genomic_DNA"/>
</dbReference>
<gene>
    <name evidence="3" type="ORF">ABR189_12430</name>
</gene>
<evidence type="ECO:0000313" key="4">
    <source>
        <dbReference type="Proteomes" id="UP001549749"/>
    </source>
</evidence>
<dbReference type="PANTHER" id="PTHR43640:SF1">
    <property type="entry name" value="THIOREDOXIN-DEPENDENT PEROXIREDOXIN"/>
    <property type="match status" value="1"/>
</dbReference>
<protein>
    <submittedName>
        <fullName evidence="3">Redoxin family protein</fullName>
    </submittedName>
</protein>
<dbReference type="PROSITE" id="PS51352">
    <property type="entry name" value="THIOREDOXIN_2"/>
    <property type="match status" value="1"/>
</dbReference>
<feature type="domain" description="Thioredoxin" evidence="2">
    <location>
        <begin position="25"/>
        <end position="181"/>
    </location>
</feature>
<evidence type="ECO:0000259" key="2">
    <source>
        <dbReference type="PROSITE" id="PS51352"/>
    </source>
</evidence>
<dbReference type="InterPro" id="IPR013766">
    <property type="entry name" value="Thioredoxin_domain"/>
</dbReference>
<dbReference type="InterPro" id="IPR047262">
    <property type="entry name" value="PRX-like1"/>
</dbReference>